<evidence type="ECO:0000313" key="2">
    <source>
        <dbReference type="Proteomes" id="UP000070133"/>
    </source>
</evidence>
<protein>
    <submittedName>
        <fullName evidence="1">Uncharacterized protein</fullName>
    </submittedName>
</protein>
<dbReference type="EMBL" id="LFZN01000100">
    <property type="protein sequence ID" value="KXS99067.1"/>
    <property type="molecule type" value="Genomic_DNA"/>
</dbReference>
<accession>A0A139H9E2</accession>
<reference evidence="1 2" key="1">
    <citation type="submission" date="2015-07" db="EMBL/GenBank/DDBJ databases">
        <title>Comparative genomics of the Sigatoka disease complex on banana suggests a link between parallel evolutionary changes in Pseudocercospora fijiensis and Pseudocercospora eumusae and increased virulence on the banana host.</title>
        <authorList>
            <person name="Chang T.-C."/>
            <person name="Salvucci A."/>
            <person name="Crous P.W."/>
            <person name="Stergiopoulos I."/>
        </authorList>
    </citation>
    <scope>NUCLEOTIDE SEQUENCE [LARGE SCALE GENOMIC DNA]</scope>
    <source>
        <strain evidence="1 2">CBS 114824</strain>
    </source>
</reference>
<comment type="caution">
    <text evidence="1">The sequence shown here is derived from an EMBL/GenBank/DDBJ whole genome shotgun (WGS) entry which is preliminary data.</text>
</comment>
<sequence>MPQQKPCQLELGTTKAKEEQLPITTMDSLIGEYTGIQQCQKSPPIPVRGDSSTSGTSRTCLTARQAFGTARAYHLDSHPIVILLRDRPTRHRLRVNRMSANSKVGEMGLLELFTIKLEEKSGLINFLHFAF</sequence>
<evidence type="ECO:0000313" key="1">
    <source>
        <dbReference type="EMBL" id="KXS99067.1"/>
    </source>
</evidence>
<name>A0A139H9E2_9PEZI</name>
<keyword evidence="2" id="KW-1185">Reference proteome</keyword>
<dbReference type="Proteomes" id="UP000070133">
    <property type="component" value="Unassembled WGS sequence"/>
</dbReference>
<gene>
    <name evidence="1" type="ORF">AC578_6950</name>
</gene>
<dbReference type="AlphaFoldDB" id="A0A139H9E2"/>
<proteinExistence type="predicted"/>
<organism evidence="1 2">
    <name type="scientific">Pseudocercospora eumusae</name>
    <dbReference type="NCBI Taxonomy" id="321146"/>
    <lineage>
        <taxon>Eukaryota</taxon>
        <taxon>Fungi</taxon>
        <taxon>Dikarya</taxon>
        <taxon>Ascomycota</taxon>
        <taxon>Pezizomycotina</taxon>
        <taxon>Dothideomycetes</taxon>
        <taxon>Dothideomycetidae</taxon>
        <taxon>Mycosphaerellales</taxon>
        <taxon>Mycosphaerellaceae</taxon>
        <taxon>Pseudocercospora</taxon>
    </lineage>
</organism>